<evidence type="ECO:0000259" key="3">
    <source>
        <dbReference type="PROSITE" id="PS51733"/>
    </source>
</evidence>
<comment type="pathway">
    <text evidence="1">Protein modification; protein lipoylation via exogenous pathway; protein N(6)-(lipoyl)lysine from lipoate: step 2/2.</text>
</comment>
<accession>A0A939PC57</accession>
<evidence type="ECO:0000313" key="4">
    <source>
        <dbReference type="EMBL" id="MBO2447363.1"/>
    </source>
</evidence>
<dbReference type="EMBL" id="JAGEOJ010000003">
    <property type="protein sequence ID" value="MBO2447363.1"/>
    <property type="molecule type" value="Genomic_DNA"/>
</dbReference>
<dbReference type="SUPFAM" id="SSF55681">
    <property type="entry name" value="Class II aaRS and biotin synthetases"/>
    <property type="match status" value="1"/>
</dbReference>
<dbReference type="InterPro" id="IPR045864">
    <property type="entry name" value="aa-tRNA-synth_II/BPL/LPL"/>
</dbReference>
<keyword evidence="5" id="KW-1185">Reference proteome</keyword>
<feature type="compositionally biased region" description="Basic and acidic residues" evidence="2">
    <location>
        <begin position="116"/>
        <end position="130"/>
    </location>
</feature>
<dbReference type="RefSeq" id="WP_208254939.1">
    <property type="nucleotide sequence ID" value="NZ_JAGEOJ010000003.1"/>
</dbReference>
<evidence type="ECO:0000256" key="1">
    <source>
        <dbReference type="ARBA" id="ARBA00005085"/>
    </source>
</evidence>
<feature type="domain" description="BPL/LPL catalytic" evidence="3">
    <location>
        <begin position="47"/>
        <end position="248"/>
    </location>
</feature>
<dbReference type="Proteomes" id="UP000669179">
    <property type="component" value="Unassembled WGS sequence"/>
</dbReference>
<dbReference type="PANTHER" id="PTHR12561:SF3">
    <property type="entry name" value="LIPOYLTRANSFERASE 1, MITOCHONDRIAL"/>
    <property type="match status" value="1"/>
</dbReference>
<feature type="region of interest" description="Disordered" evidence="2">
    <location>
        <begin position="113"/>
        <end position="142"/>
    </location>
</feature>
<dbReference type="GO" id="GO:0009249">
    <property type="term" value="P:protein lipoylation"/>
    <property type="evidence" value="ECO:0007669"/>
    <property type="project" value="InterPro"/>
</dbReference>
<evidence type="ECO:0000313" key="5">
    <source>
        <dbReference type="Proteomes" id="UP000669179"/>
    </source>
</evidence>
<reference evidence="4" key="1">
    <citation type="submission" date="2021-03" db="EMBL/GenBank/DDBJ databases">
        <authorList>
            <person name="Kanchanasin P."/>
            <person name="Saeng-In P."/>
            <person name="Phongsopitanun W."/>
            <person name="Yuki M."/>
            <person name="Kudo T."/>
            <person name="Ohkuma M."/>
            <person name="Tanasupawat S."/>
        </authorList>
    </citation>
    <scope>NUCLEOTIDE SEQUENCE</scope>
    <source>
        <strain evidence="4">GKU 128</strain>
    </source>
</reference>
<dbReference type="PANTHER" id="PTHR12561">
    <property type="entry name" value="LIPOATE-PROTEIN LIGASE"/>
    <property type="match status" value="1"/>
</dbReference>
<proteinExistence type="predicted"/>
<dbReference type="GO" id="GO:0017118">
    <property type="term" value="F:lipoyltransferase activity"/>
    <property type="evidence" value="ECO:0007669"/>
    <property type="project" value="TreeGrafter"/>
</dbReference>
<gene>
    <name evidence="4" type="ORF">J4573_09725</name>
</gene>
<dbReference type="InterPro" id="IPR004143">
    <property type="entry name" value="BPL_LPL_catalytic"/>
</dbReference>
<dbReference type="Pfam" id="PF21948">
    <property type="entry name" value="LplA-B_cat"/>
    <property type="match status" value="1"/>
</dbReference>
<organism evidence="4 5">
    <name type="scientific">Actinomadura barringtoniae</name>
    <dbReference type="NCBI Taxonomy" id="1427535"/>
    <lineage>
        <taxon>Bacteria</taxon>
        <taxon>Bacillati</taxon>
        <taxon>Actinomycetota</taxon>
        <taxon>Actinomycetes</taxon>
        <taxon>Streptosporangiales</taxon>
        <taxon>Thermomonosporaceae</taxon>
        <taxon>Actinomadura</taxon>
    </lineage>
</organism>
<dbReference type="PROSITE" id="PS51733">
    <property type="entry name" value="BPL_LPL_CATALYTIC"/>
    <property type="match status" value="1"/>
</dbReference>
<evidence type="ECO:0000256" key="2">
    <source>
        <dbReference type="SAM" id="MobiDB-lite"/>
    </source>
</evidence>
<dbReference type="GO" id="GO:0005737">
    <property type="term" value="C:cytoplasm"/>
    <property type="evidence" value="ECO:0007669"/>
    <property type="project" value="TreeGrafter"/>
</dbReference>
<dbReference type="InterPro" id="IPR004562">
    <property type="entry name" value="LipoylTrfase_LipoateP_Ligase"/>
</dbReference>
<protein>
    <recommendedName>
        <fullName evidence="3">BPL/LPL catalytic domain-containing protein</fullName>
    </recommendedName>
</protein>
<dbReference type="AlphaFoldDB" id="A0A939PC57"/>
<sequence length="291" mass="30827">MVRHTAMQQWAGEPLRSGGGSMLSVVVDDTRDPAWNLALDEALARGGEPLPVLRIWQNAPSVVLGRFQDVSQAVDLTACARDGVRVVRRATGGGAVYTEAGTLNVTLVRSTGSAFPEHRSSGSAFPERRSAGPASADPRSGARPDLDVLVATAVEGFGLPAAALRNGIIQVARLRTRRVTLTHAAVHVTPLCAYGPCYVAPGEAGGYVAPDGAHARQRTLAEAGVEVTLDAVRAAILCAVVEEYGIACTRRPSAAERGLRDHLYGVRYGDVTWHLTGGLRSRQDSREFTGR</sequence>
<name>A0A939PC57_9ACTN</name>
<comment type="caution">
    <text evidence="4">The sequence shown here is derived from an EMBL/GenBank/DDBJ whole genome shotgun (WGS) entry which is preliminary data.</text>
</comment>
<dbReference type="Gene3D" id="3.30.930.10">
    <property type="entry name" value="Bira Bifunctional Protein, Domain 2"/>
    <property type="match status" value="1"/>
</dbReference>